<name>A0A4V1ITJ2_9FUNG</name>
<organism evidence="3 4">
    <name type="scientific">Caulochytrium protostelioides</name>
    <dbReference type="NCBI Taxonomy" id="1555241"/>
    <lineage>
        <taxon>Eukaryota</taxon>
        <taxon>Fungi</taxon>
        <taxon>Fungi incertae sedis</taxon>
        <taxon>Chytridiomycota</taxon>
        <taxon>Chytridiomycota incertae sedis</taxon>
        <taxon>Chytridiomycetes</taxon>
        <taxon>Caulochytriales</taxon>
        <taxon>Caulochytriaceae</taxon>
        <taxon>Caulochytrium</taxon>
    </lineage>
</organism>
<dbReference type="PROSITE" id="PS50913">
    <property type="entry name" value="GRIP"/>
    <property type="match status" value="1"/>
</dbReference>
<dbReference type="EMBL" id="ML009346">
    <property type="protein sequence ID" value="RKO97247.1"/>
    <property type="molecule type" value="Genomic_DNA"/>
</dbReference>
<reference evidence="4" key="1">
    <citation type="journal article" date="2018" name="Nat. Microbiol.">
        <title>Leveraging single-cell genomics to expand the fungal tree of life.</title>
        <authorList>
            <person name="Ahrendt S.R."/>
            <person name="Quandt C.A."/>
            <person name="Ciobanu D."/>
            <person name="Clum A."/>
            <person name="Salamov A."/>
            <person name="Andreopoulos B."/>
            <person name="Cheng J.F."/>
            <person name="Woyke T."/>
            <person name="Pelin A."/>
            <person name="Henrissat B."/>
            <person name="Reynolds N.K."/>
            <person name="Benny G.L."/>
            <person name="Smith M.E."/>
            <person name="James T.Y."/>
            <person name="Grigoriev I.V."/>
        </authorList>
    </citation>
    <scope>NUCLEOTIDE SEQUENCE [LARGE SCALE GENOMIC DNA]</scope>
    <source>
        <strain evidence="4">ATCC 52028</strain>
    </source>
</reference>
<gene>
    <name evidence="3" type="ORF">CAUPRSCDRAFT_11075</name>
</gene>
<sequence length="205" mass="21088">MLLAGAAGLVSPVAALGPALVGGDALHGNGSATSQAAAGRHAHALTRATLREQDLQQQVAELGALLAQSEKAQQALRLKEAALTEALCDERRVEKRQNLNIEYLKNVFIKFFEGPASGSTASAGAAPAAAAASTSLLTPASAPDVAQHRLRLLKVMAQVLHLSPDEMVRIQHSISTELGGNGRGGEGIFKTMFGLTGSPGTLAPL</sequence>
<keyword evidence="1" id="KW-0732">Signal</keyword>
<dbReference type="InterPro" id="IPR000237">
    <property type="entry name" value="GRIP_dom"/>
</dbReference>
<feature type="signal peptide" evidence="1">
    <location>
        <begin position="1"/>
        <end position="15"/>
    </location>
</feature>
<protein>
    <recommendedName>
        <fullName evidence="2">GRIP domain-containing protein</fullName>
    </recommendedName>
</protein>
<evidence type="ECO:0000256" key="1">
    <source>
        <dbReference type="SAM" id="SignalP"/>
    </source>
</evidence>
<evidence type="ECO:0000313" key="3">
    <source>
        <dbReference type="EMBL" id="RKO97247.1"/>
    </source>
</evidence>
<feature type="domain" description="GRIP" evidence="2">
    <location>
        <begin position="94"/>
        <end position="173"/>
    </location>
</feature>
<dbReference type="Proteomes" id="UP000268535">
    <property type="component" value="Unassembled WGS sequence"/>
</dbReference>
<proteinExistence type="predicted"/>
<feature type="chain" id="PRO_5020487892" description="GRIP domain-containing protein" evidence="1">
    <location>
        <begin position="16"/>
        <end position="205"/>
    </location>
</feature>
<dbReference type="AlphaFoldDB" id="A0A4V1ITJ2"/>
<evidence type="ECO:0000313" key="4">
    <source>
        <dbReference type="Proteomes" id="UP000268535"/>
    </source>
</evidence>
<evidence type="ECO:0000259" key="2">
    <source>
        <dbReference type="PROSITE" id="PS50913"/>
    </source>
</evidence>
<accession>A0A4V1ITJ2</accession>